<proteinExistence type="predicted"/>
<dbReference type="RefSeq" id="WP_161931590.1">
    <property type="nucleotide sequence ID" value="NZ_CP047901.1"/>
</dbReference>
<keyword evidence="2" id="KW-1133">Transmembrane helix</keyword>
<feature type="transmembrane region" description="Helical" evidence="2">
    <location>
        <begin position="630"/>
        <end position="651"/>
    </location>
</feature>
<organism evidence="4 5">
    <name type="scientific">Candidatus Chazhemtobacterium aquaticus</name>
    <dbReference type="NCBI Taxonomy" id="2715735"/>
    <lineage>
        <taxon>Bacteria</taxon>
        <taxon>Candidatus Chazhemtobacteraceae</taxon>
        <taxon>Candidatus Chazhemtobacterium</taxon>
    </lineage>
</organism>
<evidence type="ECO:0000256" key="1">
    <source>
        <dbReference type="SAM" id="MobiDB-lite"/>
    </source>
</evidence>
<feature type="transmembrane region" description="Helical" evidence="2">
    <location>
        <begin position="657"/>
        <end position="683"/>
    </location>
</feature>
<keyword evidence="5" id="KW-1185">Reference proteome</keyword>
<feature type="domain" description="M23ase beta-sheet core" evidence="3">
    <location>
        <begin position="751"/>
        <end position="844"/>
    </location>
</feature>
<dbReference type="KEGG" id="caqa:MICH65_0216"/>
<gene>
    <name evidence="4" type="ORF">MICH65_0216</name>
</gene>
<keyword evidence="2" id="KW-0812">Transmembrane</keyword>
<dbReference type="PANTHER" id="PTHR21666">
    <property type="entry name" value="PEPTIDASE-RELATED"/>
    <property type="match status" value="1"/>
</dbReference>
<dbReference type="Gene3D" id="2.70.70.10">
    <property type="entry name" value="Glucose Permease (Domain IIA)"/>
    <property type="match status" value="1"/>
</dbReference>
<dbReference type="InterPro" id="IPR011055">
    <property type="entry name" value="Dup_hybrid_motif"/>
</dbReference>
<evidence type="ECO:0000313" key="4">
    <source>
        <dbReference type="EMBL" id="QHO63197.1"/>
    </source>
</evidence>
<feature type="region of interest" description="Disordered" evidence="1">
    <location>
        <begin position="123"/>
        <end position="147"/>
    </location>
</feature>
<dbReference type="SUPFAM" id="SSF51261">
    <property type="entry name" value="Duplicated hybrid motif"/>
    <property type="match status" value="1"/>
</dbReference>
<evidence type="ECO:0000313" key="5">
    <source>
        <dbReference type="Proteomes" id="UP000463983"/>
    </source>
</evidence>
<accession>A0A857N4Z2</accession>
<evidence type="ECO:0000259" key="3">
    <source>
        <dbReference type="Pfam" id="PF01551"/>
    </source>
</evidence>
<dbReference type="PANTHER" id="PTHR21666:SF270">
    <property type="entry name" value="MUREIN HYDROLASE ACTIVATOR ENVC"/>
    <property type="match status" value="1"/>
</dbReference>
<dbReference type="CDD" id="cd12797">
    <property type="entry name" value="M23_peptidase"/>
    <property type="match status" value="1"/>
</dbReference>
<protein>
    <recommendedName>
        <fullName evidence="3">M23ase beta-sheet core domain-containing protein</fullName>
    </recommendedName>
</protein>
<dbReference type="InterPro" id="IPR016047">
    <property type="entry name" value="M23ase_b-sheet_dom"/>
</dbReference>
<dbReference type="EMBL" id="CP047901">
    <property type="protein sequence ID" value="QHO63197.1"/>
    <property type="molecule type" value="Genomic_DNA"/>
</dbReference>
<dbReference type="InterPro" id="IPR050570">
    <property type="entry name" value="Cell_wall_metabolism_enzyme"/>
</dbReference>
<dbReference type="Pfam" id="PF01551">
    <property type="entry name" value="Peptidase_M23"/>
    <property type="match status" value="1"/>
</dbReference>
<dbReference type="GO" id="GO:0004222">
    <property type="term" value="F:metalloendopeptidase activity"/>
    <property type="evidence" value="ECO:0007669"/>
    <property type="project" value="TreeGrafter"/>
</dbReference>
<evidence type="ECO:0000256" key="2">
    <source>
        <dbReference type="SAM" id="Phobius"/>
    </source>
</evidence>
<keyword evidence="2" id="KW-0472">Membrane</keyword>
<reference evidence="5" key="1">
    <citation type="journal article" date="2020" name="Microorganisms">
        <title>Complete Genome of a Member of a New Bacterial Lineage in the Microgenomates Group Reveals an Unusual Nucleotide Composition Disparity Between Two Strands of DNA and Limited Metabolic Potential.</title>
        <authorList>
            <person name="Kadnikov V.V."/>
            <person name="Mardanov A.V."/>
            <person name="Beletsky A.V."/>
            <person name="Karnachuk O.V."/>
            <person name="Ravin N.V."/>
        </authorList>
    </citation>
    <scope>NUCLEOTIDE SEQUENCE [LARGE SCALE GENOMIC DNA]</scope>
</reference>
<name>A0A857N4Z2_9BACT</name>
<dbReference type="Proteomes" id="UP000463983">
    <property type="component" value="Chromosome"/>
</dbReference>
<sequence length="873" mass="93340">MESHKIHELTQELRLLRTLPQSPDVLDQINSIYEQLSSLGINPQSVITNLEHEALLQSHSGADVDLLALLTGQQNLLTEKLNLDKSKLTDKQIAIIELLVERRRRQILRDKFQAKLDQQKQLRSQLSSALSGKPETDPSRTNTQDATTLIERKQLTTNTTLSSDQTKQAVAQLSSDLVTLSALTPSLPHATPDFDEEISPQPLSPLGIALITELAFAKVAGPSYSSPSTELETIIDQIVRPATETDYQITITNSDQDQLTYDHTGYVVVQDQSLTEAITQPAILQTLTTLSIPPEHNPLVADLASSAYRDAPEQDPLITDAIPKHQISNTYATVSILTNQTLSRQLNQATGIKSNQAETLIISEIGQQPVRSFQDLSSIGHSIHPSPYAAAAAAVSTSFPQQNTLSPELARLLGRGISSDQIIATAQSALNKRGAKFSPDQRRLLSQLVSQARSVSKPLETDLLASAKPRLFGARVPRYIERFNSYLNGSRNKFLSAFSGRYARFFQAATNPMGFASSQLGTYAGKRIASHLAGKLSSTALKEGFGIMANQGFKQGINFLSQEAAKKVGAKLLSNAAVHALAQSLNVIPGLGIIVDIALTLAMAAIDKIKNSLHQLAISLYGSKIDAKEAAAGGAAFIGGAIVSGIALVGLGAQAALAATFTAAASAFATLFFAAAAAIIIYLSAFNIAPIISTIAQLDSGLGTSGYGSNLNVDYGEYTGPVIPGCHPIWPTNTGEIIQGPYGSFSHKTIEAIDVDAQTGEPVYSISDGEVIAAGWAISEPVYGNWVIIQSTIQGRTYRVLYGHLSTWNVETGQQVSTGDPIGAVGATSSVGLYQNSHLHLEYRGLVYNECPAAGQQIRNGCYGFASCGSIAW</sequence>
<dbReference type="AlphaFoldDB" id="A0A857N4Z2"/>